<feature type="transmembrane region" description="Helical" evidence="1">
    <location>
        <begin position="168"/>
        <end position="190"/>
    </location>
</feature>
<gene>
    <name evidence="2" type="ORF">BN52_05985</name>
    <name evidence="3" type="ORF">FC38_GL001822</name>
</gene>
<reference evidence="3 5" key="2">
    <citation type="journal article" date="2015" name="Genome Announc.">
        <title>Expanding the biotechnology potential of lactobacilli through comparative genomics of 213 strains and associated genera.</title>
        <authorList>
            <person name="Sun Z."/>
            <person name="Harris H.M."/>
            <person name="McCann A."/>
            <person name="Guo C."/>
            <person name="Argimon S."/>
            <person name="Zhang W."/>
            <person name="Yang X."/>
            <person name="Jeffery I.B."/>
            <person name="Cooney J.C."/>
            <person name="Kagawa T.F."/>
            <person name="Liu W."/>
            <person name="Song Y."/>
            <person name="Salvetti E."/>
            <person name="Wrobel A."/>
            <person name="Rasinkangas P."/>
            <person name="Parkhill J."/>
            <person name="Rea M.C."/>
            <person name="O'Sullivan O."/>
            <person name="Ritari J."/>
            <person name="Douillard F.P."/>
            <person name="Paul Ross R."/>
            <person name="Yang R."/>
            <person name="Briner A.E."/>
            <person name="Felis G.E."/>
            <person name="de Vos W.M."/>
            <person name="Barrangou R."/>
            <person name="Klaenhammer T.R."/>
            <person name="Caufield P.W."/>
            <person name="Cui Y."/>
            <person name="Zhang H."/>
            <person name="O'Toole P.W."/>
        </authorList>
    </citation>
    <scope>NUCLEOTIDE SEQUENCE [LARGE SCALE GENOMIC DNA]</scope>
    <source>
        <strain evidence="3 5">DSM 23908</strain>
    </source>
</reference>
<comment type="caution">
    <text evidence="2">The sequence shown here is derived from an EMBL/GenBank/DDBJ whole genome shotgun (WGS) entry which is preliminary data.</text>
</comment>
<keyword evidence="1" id="KW-0812">Transmembrane</keyword>
<name>I7LCS2_9LACO</name>
<dbReference type="Proteomes" id="UP000051521">
    <property type="component" value="Unassembled WGS sequence"/>
</dbReference>
<accession>I7LCS2</accession>
<dbReference type="Proteomes" id="UP000009326">
    <property type="component" value="Unassembled WGS sequence"/>
</dbReference>
<dbReference type="PATRIC" id="fig|1423751.3.peg.1890"/>
<dbReference type="STRING" id="1423751.FC38_GL001822"/>
<dbReference type="AlphaFoldDB" id="I7LCS2"/>
<keyword evidence="1" id="KW-1133">Transmembrane helix</keyword>
<evidence type="ECO:0000313" key="5">
    <source>
        <dbReference type="Proteomes" id="UP000051521"/>
    </source>
</evidence>
<protein>
    <recommendedName>
        <fullName evidence="6">Cell division protein FtsX</fullName>
    </recommendedName>
</protein>
<sequence>MAGRSRADLRRLSQEQSHEYKRTLAFVLFLIVTLSMITATFLNPFFMKSQIRTSSNQAVIVRQVNNNFDKLADLLNAQGEEASNLLTEKQTQPIADHIIDYSLGFHWFKVSNTDLAQQILNDIDANIDHDSSSEAQVINSRLKKQKNNQVYLVNQAFNLNVVTLGANIAGLLLVVNIVIIIVTIITLVSLMRDLQSRSSLKALIHTTTGAGMWAGFWLILICGILAIIPVLFNVTTTSFAGMGFLLEISSGIFLEFVIAGVIMYVLCALPWQATTAN</sequence>
<reference evidence="2 4" key="1">
    <citation type="submission" date="2012-06" db="EMBL/GenBank/DDBJ databases">
        <title>Draft genome sequence of Lactobacillus gigeriorum CRBIP 24.85T, isolated from chicken crop.</title>
        <authorList>
            <person name="Cousin S."/>
            <person name="Ma L."/>
            <person name="Creno S."/>
            <person name="Clermont D."/>
            <person name="Loux V."/>
            <person name="Bizet C."/>
            <person name="Bouchier C."/>
        </authorList>
    </citation>
    <scope>NUCLEOTIDE SEQUENCE [LARGE SCALE GENOMIC DNA]</scope>
    <source>
        <strain evidence="4">CRBIP 24.85T</strain>
        <strain evidence="2">Type strain: CRBIP 24.85</strain>
    </source>
</reference>
<keyword evidence="1" id="KW-0472">Membrane</keyword>
<organism evidence="2 4">
    <name type="scientific">Lactobacillus gigeriorum DSM 23908 = CRBIP 24.85</name>
    <dbReference type="NCBI Taxonomy" id="1423751"/>
    <lineage>
        <taxon>Bacteria</taxon>
        <taxon>Bacillati</taxon>
        <taxon>Bacillota</taxon>
        <taxon>Bacilli</taxon>
        <taxon>Lactobacillales</taxon>
        <taxon>Lactobacillaceae</taxon>
        <taxon>Lactobacillus</taxon>
    </lineage>
</organism>
<feature type="transmembrane region" description="Helical" evidence="1">
    <location>
        <begin position="24"/>
        <end position="46"/>
    </location>
</feature>
<evidence type="ECO:0000313" key="3">
    <source>
        <dbReference type="EMBL" id="KRN13768.1"/>
    </source>
</evidence>
<dbReference type="EMBL" id="CAKC01000037">
    <property type="protein sequence ID" value="CCI86736.1"/>
    <property type="molecule type" value="Genomic_DNA"/>
</dbReference>
<dbReference type="RefSeq" id="WP_008472770.1">
    <property type="nucleotide sequence ID" value="NZ_AYZO01000009.1"/>
</dbReference>
<evidence type="ECO:0000313" key="2">
    <source>
        <dbReference type="EMBL" id="CCI86736.1"/>
    </source>
</evidence>
<proteinExistence type="predicted"/>
<feature type="transmembrane region" description="Helical" evidence="1">
    <location>
        <begin position="211"/>
        <end position="232"/>
    </location>
</feature>
<keyword evidence="5" id="KW-1185">Reference proteome</keyword>
<evidence type="ECO:0000256" key="1">
    <source>
        <dbReference type="SAM" id="Phobius"/>
    </source>
</evidence>
<evidence type="ECO:0008006" key="6">
    <source>
        <dbReference type="Google" id="ProtNLM"/>
    </source>
</evidence>
<dbReference type="OrthoDB" id="2322602at2"/>
<evidence type="ECO:0000313" key="4">
    <source>
        <dbReference type="Proteomes" id="UP000009326"/>
    </source>
</evidence>
<feature type="transmembrane region" description="Helical" evidence="1">
    <location>
        <begin position="252"/>
        <end position="271"/>
    </location>
</feature>
<dbReference type="EMBL" id="AYZO01000009">
    <property type="protein sequence ID" value="KRN13768.1"/>
    <property type="molecule type" value="Genomic_DNA"/>
</dbReference>